<proteinExistence type="predicted"/>
<protein>
    <submittedName>
        <fullName evidence="3">Circadian clock-controlled protein daywake-like</fullName>
    </submittedName>
</protein>
<evidence type="ECO:0000313" key="2">
    <source>
        <dbReference type="Proteomes" id="UP001652626"/>
    </source>
</evidence>
<dbReference type="GO" id="GO:0005615">
    <property type="term" value="C:extracellular space"/>
    <property type="evidence" value="ECO:0007669"/>
    <property type="project" value="TreeGrafter"/>
</dbReference>
<dbReference type="InterPro" id="IPR038606">
    <property type="entry name" value="To_sf"/>
</dbReference>
<dbReference type="OMA" id="ENWKEYT"/>
<accession>A0A8B8ISH6</accession>
<dbReference type="OrthoDB" id="8113209at2759"/>
<dbReference type="InterPro" id="IPR010562">
    <property type="entry name" value="Haemolymph_juvenile_hormone-bd"/>
</dbReference>
<dbReference type="RefSeq" id="XP_026498671.1">
    <property type="nucleotide sequence ID" value="XM_026642886.2"/>
</dbReference>
<dbReference type="PANTHER" id="PTHR11008:SF32">
    <property type="entry name" value="CIRCADIAN CLOCK-CONTROLLED PROTEIN DAYWAKE-RELATED"/>
    <property type="match status" value="1"/>
</dbReference>
<name>A0A8B8ISH6_VANTA</name>
<sequence>MGFLIYFAIIGIQFTSTLVSGSIPLKCFLQNHSFPNVFGRNTNVTSPNFRFNTLKEEAITLDKDGWLFDTTNLEYQGLDDAILEDFGFNFNSNVSQISFRTDMVVTHPYKTGGSLFAIPISGEGSCNINVKNVQFGLIMPFDIKEENGKKFIELKRFDYWYDVRDNVEFNFSNLYNGNKELSDSMHFLINQNWKFMTTQFGKIFMDPVADRFYNTFKDYMLSMPLRDFNSC</sequence>
<feature type="signal peptide" evidence="1">
    <location>
        <begin position="1"/>
        <end position="21"/>
    </location>
</feature>
<organism evidence="2 3">
    <name type="scientific">Vanessa tameamea</name>
    <name type="common">Kamehameha butterfly</name>
    <dbReference type="NCBI Taxonomy" id="334116"/>
    <lineage>
        <taxon>Eukaryota</taxon>
        <taxon>Metazoa</taxon>
        <taxon>Ecdysozoa</taxon>
        <taxon>Arthropoda</taxon>
        <taxon>Hexapoda</taxon>
        <taxon>Insecta</taxon>
        <taxon>Pterygota</taxon>
        <taxon>Neoptera</taxon>
        <taxon>Endopterygota</taxon>
        <taxon>Lepidoptera</taxon>
        <taxon>Glossata</taxon>
        <taxon>Ditrysia</taxon>
        <taxon>Papilionoidea</taxon>
        <taxon>Nymphalidae</taxon>
        <taxon>Nymphalinae</taxon>
        <taxon>Vanessa</taxon>
    </lineage>
</organism>
<dbReference type="GeneID" id="113402593"/>
<dbReference type="PANTHER" id="PTHR11008">
    <property type="entry name" value="PROTEIN TAKEOUT-LIKE PROTEIN"/>
    <property type="match status" value="1"/>
</dbReference>
<reference evidence="3" key="1">
    <citation type="submission" date="2025-08" db="UniProtKB">
        <authorList>
            <consortium name="RefSeq"/>
        </authorList>
    </citation>
    <scope>IDENTIFICATION</scope>
    <source>
        <tissue evidence="3">Whole body</tissue>
    </source>
</reference>
<dbReference type="Proteomes" id="UP001652626">
    <property type="component" value="Chromosome 11"/>
</dbReference>
<keyword evidence="1" id="KW-0732">Signal</keyword>
<evidence type="ECO:0000313" key="3">
    <source>
        <dbReference type="RefSeq" id="XP_026498671.1"/>
    </source>
</evidence>
<gene>
    <name evidence="3" type="primary">LOC113402593</name>
</gene>
<evidence type="ECO:0000256" key="1">
    <source>
        <dbReference type="SAM" id="SignalP"/>
    </source>
</evidence>
<feature type="chain" id="PRO_5034442985" evidence="1">
    <location>
        <begin position="22"/>
        <end position="231"/>
    </location>
</feature>
<dbReference type="AlphaFoldDB" id="A0A8B8ISH6"/>
<dbReference type="Pfam" id="PF06585">
    <property type="entry name" value="JHBP"/>
    <property type="match status" value="1"/>
</dbReference>
<dbReference type="Gene3D" id="3.15.10.30">
    <property type="entry name" value="Haemolymph juvenile hormone binding protein"/>
    <property type="match status" value="1"/>
</dbReference>
<dbReference type="SMART" id="SM00700">
    <property type="entry name" value="JHBP"/>
    <property type="match status" value="1"/>
</dbReference>
<keyword evidence="2" id="KW-1185">Reference proteome</keyword>